<dbReference type="Proteomes" id="UP000255334">
    <property type="component" value="Unassembled WGS sequence"/>
</dbReference>
<dbReference type="RefSeq" id="WP_115479437.1">
    <property type="nucleotide sequence ID" value="NZ_QRBF01000007.1"/>
</dbReference>
<protein>
    <submittedName>
        <fullName evidence="2">Phage tail protein</fullName>
    </submittedName>
</protein>
<dbReference type="OrthoDB" id="9810174at2"/>
<reference evidence="2 3" key="1">
    <citation type="submission" date="2018-07" db="EMBL/GenBank/DDBJ databases">
        <title>Dyella monticola sp. nov. and Dyella psychrodurans sp. nov. isolated from monsoon evergreen broad-leaved forest soil of Dinghu Mountain, China.</title>
        <authorList>
            <person name="Gao Z."/>
            <person name="Qiu L."/>
        </authorList>
    </citation>
    <scope>NUCLEOTIDE SEQUENCE [LARGE SCALE GENOMIC DNA]</scope>
    <source>
        <strain evidence="2 3">4MSK11</strain>
    </source>
</reference>
<keyword evidence="3" id="KW-1185">Reference proteome</keyword>
<dbReference type="Pfam" id="PF07484">
    <property type="entry name" value="Collar"/>
    <property type="match status" value="1"/>
</dbReference>
<name>A0A370WZL1_9GAMM</name>
<dbReference type="InterPro" id="IPR037053">
    <property type="entry name" value="Phage_tail_collar_dom_sf"/>
</dbReference>
<proteinExistence type="predicted"/>
<evidence type="ECO:0000313" key="2">
    <source>
        <dbReference type="EMBL" id="RDS81536.1"/>
    </source>
</evidence>
<gene>
    <name evidence="2" type="ORF">DWU99_17295</name>
</gene>
<feature type="domain" description="Phage tail collar" evidence="1">
    <location>
        <begin position="7"/>
        <end position="63"/>
    </location>
</feature>
<dbReference type="SUPFAM" id="SSF88874">
    <property type="entry name" value="Receptor-binding domain of short tail fibre protein gp12"/>
    <property type="match status" value="1"/>
</dbReference>
<evidence type="ECO:0000259" key="1">
    <source>
        <dbReference type="Pfam" id="PF07484"/>
    </source>
</evidence>
<accession>A0A370WZL1</accession>
<comment type="caution">
    <text evidence="2">The sequence shown here is derived from an EMBL/GenBank/DDBJ whole genome shotgun (WGS) entry which is preliminary data.</text>
</comment>
<evidence type="ECO:0000313" key="3">
    <source>
        <dbReference type="Proteomes" id="UP000255334"/>
    </source>
</evidence>
<organism evidence="2 3">
    <name type="scientific">Dyella psychrodurans</name>
    <dbReference type="NCBI Taxonomy" id="1927960"/>
    <lineage>
        <taxon>Bacteria</taxon>
        <taxon>Pseudomonadati</taxon>
        <taxon>Pseudomonadota</taxon>
        <taxon>Gammaproteobacteria</taxon>
        <taxon>Lysobacterales</taxon>
        <taxon>Rhodanobacteraceae</taxon>
        <taxon>Dyella</taxon>
    </lineage>
</organism>
<dbReference type="InterPro" id="IPR011083">
    <property type="entry name" value="Phage_tail_collar_dom"/>
</dbReference>
<dbReference type="AlphaFoldDB" id="A0A370WZL1"/>
<sequence length="181" mass="18967">MMSPYVGEIRMFSFSKVPVNWALCDGRLLQIAQYNALYNLLGTNFGGDGITTFAIPNLSGRVPMHQGRGGGRPLYVIGQIGGDETVTLNTTQIPAHTHPVYATTNAASSGTPGNTVMPGALTNTDTMYATDLTGATQLALQSSTVASAPASPNANLPHDNTMPTLTVSYCISLVGIYPSQS</sequence>
<dbReference type="Gene3D" id="3.90.1340.10">
    <property type="entry name" value="Phage tail collar domain"/>
    <property type="match status" value="1"/>
</dbReference>
<dbReference type="EMBL" id="QRBF01000007">
    <property type="protein sequence ID" value="RDS81536.1"/>
    <property type="molecule type" value="Genomic_DNA"/>
</dbReference>